<feature type="transmembrane region" description="Helical" evidence="6">
    <location>
        <begin position="245"/>
        <end position="265"/>
    </location>
</feature>
<keyword evidence="2" id="KW-1003">Cell membrane</keyword>
<feature type="transmembrane region" description="Helical" evidence="6">
    <location>
        <begin position="202"/>
        <end position="225"/>
    </location>
</feature>
<sequence>MLKNSSLYAIAIYARSAASFLMLPIYTQFLTPKDYGLIEILSMIIDVVALIIGLRLAPSIIRLFQEKHDRSAIVTTAYLMGIISSAIGMGILYFSATSLSIKLLGTADYTLMLQIFVLSLFSMILSEVFFAILRASEKAKNYLIFSMIKLTLQISLNIYFIAILKLGVIGFIYSSVLTGLTLILLQAFYIIKNYQFKPNLNIAKFIVSFSLPIALGAGIEFIIAYSDRFFIHHYLDLSAVGVYALAYKFGFLVLLVSWSPLSMAWEPLAYRAVKEQRSNSFFNDHFYLIFACVCTVMLGIGLFSPMVISIMAHESFHIASMFIPLITLAYLIQAYGDFFKLGYMYANKTKYQLYATIIGAIGALLSYYFLIPSLGIWGAALGTLIALSIKSIAQTFFAKQFFPLIIKTLPMQMVITITFLVSQTYSYYLFELSLINTIIAIASFIVVSLFIWLIVISNLSEEGKQKLQLFKSQIKARIGVT</sequence>
<evidence type="ECO:0000256" key="5">
    <source>
        <dbReference type="ARBA" id="ARBA00023136"/>
    </source>
</evidence>
<dbReference type="GO" id="GO:0005886">
    <property type="term" value="C:plasma membrane"/>
    <property type="evidence" value="ECO:0007669"/>
    <property type="project" value="UniProtKB-SubCell"/>
</dbReference>
<evidence type="ECO:0000256" key="4">
    <source>
        <dbReference type="ARBA" id="ARBA00022989"/>
    </source>
</evidence>
<feature type="transmembrane region" description="Helical" evidence="6">
    <location>
        <begin position="168"/>
        <end position="190"/>
    </location>
</feature>
<keyword evidence="3 6" id="KW-0812">Transmembrane</keyword>
<organism evidence="7 8">
    <name type="scientific">Pleionea mediterranea</name>
    <dbReference type="NCBI Taxonomy" id="523701"/>
    <lineage>
        <taxon>Bacteria</taxon>
        <taxon>Pseudomonadati</taxon>
        <taxon>Pseudomonadota</taxon>
        <taxon>Gammaproteobacteria</taxon>
        <taxon>Oceanospirillales</taxon>
        <taxon>Pleioneaceae</taxon>
        <taxon>Pleionea</taxon>
    </lineage>
</organism>
<feature type="transmembrane region" description="Helical" evidence="6">
    <location>
        <begin position="351"/>
        <end position="370"/>
    </location>
</feature>
<feature type="transmembrane region" description="Helical" evidence="6">
    <location>
        <begin position="142"/>
        <end position="162"/>
    </location>
</feature>
<feature type="transmembrane region" description="Helical" evidence="6">
    <location>
        <begin position="7"/>
        <end position="29"/>
    </location>
</feature>
<dbReference type="AlphaFoldDB" id="A0A316G004"/>
<keyword evidence="4 6" id="KW-1133">Transmembrane helix</keyword>
<dbReference type="Proteomes" id="UP000245790">
    <property type="component" value="Unassembled WGS sequence"/>
</dbReference>
<dbReference type="OrthoDB" id="9815248at2"/>
<dbReference type="PANTHER" id="PTHR30250:SF11">
    <property type="entry name" value="O-ANTIGEN TRANSPORTER-RELATED"/>
    <property type="match status" value="1"/>
</dbReference>
<accession>A0A316G004</accession>
<evidence type="ECO:0000313" key="7">
    <source>
        <dbReference type="EMBL" id="PWK53715.1"/>
    </source>
</evidence>
<evidence type="ECO:0000256" key="1">
    <source>
        <dbReference type="ARBA" id="ARBA00004651"/>
    </source>
</evidence>
<comment type="subcellular location">
    <subcellularLocation>
        <location evidence="1">Cell membrane</location>
        <topology evidence="1">Multi-pass membrane protein</topology>
    </subcellularLocation>
</comment>
<protein>
    <submittedName>
        <fullName evidence="7">O-antigen/teichoic acid export membrane protein</fullName>
    </submittedName>
</protein>
<reference evidence="7 8" key="1">
    <citation type="submission" date="2018-05" db="EMBL/GenBank/DDBJ databases">
        <title>Genomic Encyclopedia of Type Strains, Phase IV (KMG-IV): sequencing the most valuable type-strain genomes for metagenomic binning, comparative biology and taxonomic classification.</title>
        <authorList>
            <person name="Goeker M."/>
        </authorList>
    </citation>
    <scope>NUCLEOTIDE SEQUENCE [LARGE SCALE GENOMIC DNA]</scope>
    <source>
        <strain evidence="7 8">DSM 25350</strain>
    </source>
</reference>
<dbReference type="Pfam" id="PF13440">
    <property type="entry name" value="Polysacc_synt_3"/>
    <property type="match status" value="1"/>
</dbReference>
<feature type="transmembrane region" description="Helical" evidence="6">
    <location>
        <begin position="434"/>
        <end position="456"/>
    </location>
</feature>
<feature type="transmembrane region" description="Helical" evidence="6">
    <location>
        <begin position="376"/>
        <end position="397"/>
    </location>
</feature>
<evidence type="ECO:0000256" key="3">
    <source>
        <dbReference type="ARBA" id="ARBA00022692"/>
    </source>
</evidence>
<feature type="transmembrane region" description="Helical" evidence="6">
    <location>
        <begin position="35"/>
        <end position="57"/>
    </location>
</feature>
<name>A0A316G004_9GAMM</name>
<feature type="transmembrane region" description="Helical" evidence="6">
    <location>
        <begin position="286"/>
        <end position="312"/>
    </location>
</feature>
<evidence type="ECO:0000313" key="8">
    <source>
        <dbReference type="Proteomes" id="UP000245790"/>
    </source>
</evidence>
<dbReference type="PANTHER" id="PTHR30250">
    <property type="entry name" value="PST FAMILY PREDICTED COLANIC ACID TRANSPORTER"/>
    <property type="match status" value="1"/>
</dbReference>
<evidence type="ECO:0000256" key="2">
    <source>
        <dbReference type="ARBA" id="ARBA00022475"/>
    </source>
</evidence>
<feature type="transmembrane region" description="Helical" evidence="6">
    <location>
        <begin position="77"/>
        <end position="96"/>
    </location>
</feature>
<dbReference type="EMBL" id="QGGU01000002">
    <property type="protein sequence ID" value="PWK53715.1"/>
    <property type="molecule type" value="Genomic_DNA"/>
</dbReference>
<dbReference type="InterPro" id="IPR050833">
    <property type="entry name" value="Poly_Biosynth_Transport"/>
</dbReference>
<keyword evidence="5 6" id="KW-0472">Membrane</keyword>
<feature type="transmembrane region" description="Helical" evidence="6">
    <location>
        <begin position="111"/>
        <end position="133"/>
    </location>
</feature>
<feature type="transmembrane region" description="Helical" evidence="6">
    <location>
        <begin position="318"/>
        <end position="339"/>
    </location>
</feature>
<dbReference type="RefSeq" id="WP_109761786.1">
    <property type="nucleotide sequence ID" value="NZ_QGGU01000002.1"/>
</dbReference>
<gene>
    <name evidence="7" type="ORF">C8D97_102103</name>
</gene>
<feature type="transmembrane region" description="Helical" evidence="6">
    <location>
        <begin position="409"/>
        <end position="428"/>
    </location>
</feature>
<keyword evidence="8" id="KW-1185">Reference proteome</keyword>
<evidence type="ECO:0000256" key="6">
    <source>
        <dbReference type="SAM" id="Phobius"/>
    </source>
</evidence>
<proteinExistence type="predicted"/>
<comment type="caution">
    <text evidence="7">The sequence shown here is derived from an EMBL/GenBank/DDBJ whole genome shotgun (WGS) entry which is preliminary data.</text>
</comment>